<dbReference type="Proteomes" id="UP000652761">
    <property type="component" value="Unassembled WGS sequence"/>
</dbReference>
<dbReference type="EMBL" id="NMUH01001434">
    <property type="protein sequence ID" value="MQL92295.1"/>
    <property type="molecule type" value="Genomic_DNA"/>
</dbReference>
<evidence type="ECO:0000256" key="1">
    <source>
        <dbReference type="SAM" id="MobiDB-lite"/>
    </source>
</evidence>
<dbReference type="AlphaFoldDB" id="A0A843V8S3"/>
<feature type="region of interest" description="Disordered" evidence="1">
    <location>
        <begin position="97"/>
        <end position="123"/>
    </location>
</feature>
<gene>
    <name evidence="2" type="ORF">Taro_024926</name>
</gene>
<accession>A0A843V8S3</accession>
<protein>
    <submittedName>
        <fullName evidence="2">Uncharacterized protein</fullName>
    </submittedName>
</protein>
<sequence>MICLVLMLKPSEKANPAASMLRGDSLNFTWAAWETHSDDLLPSRSRDFRRALLLFFSYCLSKGIERERQRARERGRERRERERRPALFSSLCPARAQGRHRRKRPVAFAGEASHRGLGSKGAGAEEAGARRLLRLLWEKAGARRRGQAAATGLAPPLRASRDHWLRGGLLLFFCQQDRETRGGRRPSSSSALRTGDRGQWRSSSSSLSFASSGREGTRQQQRLGQDRPTELTAAYSSKGTLEASNATMDPGGKRYLPAWMSERGAHKELWESGSGESRLPFQAQASREASGIKAANYQSSMRAQSGCEEVKQTVNHSCPMNEVKLENSFPASEDDVGLTVEDLVSIAEEYVNADKRKQHRHEANEEYRSEAQDLRLSVFSQHPFGVLGGAARSSPQISKCTTIARSSCSIATEMVEDAPHSISRTGDVAQDMLDVLLGPLLRKPGDGNMTELGKKT</sequence>
<comment type="caution">
    <text evidence="2">The sequence shown here is derived from an EMBL/GenBank/DDBJ whole genome shotgun (WGS) entry which is preliminary data.</text>
</comment>
<dbReference type="PANTHER" id="PTHR36756:SF1">
    <property type="entry name" value="EXPRESSED PROTEIN"/>
    <property type="match status" value="1"/>
</dbReference>
<feature type="region of interest" description="Disordered" evidence="1">
    <location>
        <begin position="180"/>
        <end position="229"/>
    </location>
</feature>
<evidence type="ECO:0000313" key="2">
    <source>
        <dbReference type="EMBL" id="MQL92295.1"/>
    </source>
</evidence>
<dbReference type="OrthoDB" id="1938010at2759"/>
<dbReference type="PANTHER" id="PTHR36756">
    <property type="entry name" value="EXPRESSED PROTEIN"/>
    <property type="match status" value="1"/>
</dbReference>
<reference evidence="2" key="1">
    <citation type="submission" date="2017-07" db="EMBL/GenBank/DDBJ databases">
        <title>Taro Niue Genome Assembly and Annotation.</title>
        <authorList>
            <person name="Atibalentja N."/>
            <person name="Keating K."/>
            <person name="Fields C.J."/>
        </authorList>
    </citation>
    <scope>NUCLEOTIDE SEQUENCE</scope>
    <source>
        <strain evidence="2">Niue_2</strain>
        <tissue evidence="2">Leaf</tissue>
    </source>
</reference>
<name>A0A843V8S3_COLES</name>
<organism evidence="2 3">
    <name type="scientific">Colocasia esculenta</name>
    <name type="common">Wild taro</name>
    <name type="synonym">Arum esculentum</name>
    <dbReference type="NCBI Taxonomy" id="4460"/>
    <lineage>
        <taxon>Eukaryota</taxon>
        <taxon>Viridiplantae</taxon>
        <taxon>Streptophyta</taxon>
        <taxon>Embryophyta</taxon>
        <taxon>Tracheophyta</taxon>
        <taxon>Spermatophyta</taxon>
        <taxon>Magnoliopsida</taxon>
        <taxon>Liliopsida</taxon>
        <taxon>Araceae</taxon>
        <taxon>Aroideae</taxon>
        <taxon>Colocasieae</taxon>
        <taxon>Colocasia</taxon>
    </lineage>
</organism>
<proteinExistence type="predicted"/>
<feature type="compositionally biased region" description="Low complexity" evidence="1">
    <location>
        <begin position="202"/>
        <end position="212"/>
    </location>
</feature>
<keyword evidence="3" id="KW-1185">Reference proteome</keyword>
<evidence type="ECO:0000313" key="3">
    <source>
        <dbReference type="Proteomes" id="UP000652761"/>
    </source>
</evidence>